<sequence>MRDQESLAEILDRIDMEYWLNREGFEYKVTRGKNGIQLNVKECPVCGNSSWKVYLNQDTGLGNCFHGDCETKFSKWKFIKAGIGGNSLSNKEIVEHVKAIAQEQGWQPKRKSEPTQTKIGDLKLPKAYDLPIMGQNLKYLKERNITLDTCREFGLKFCQKGWFAYIGPTGEKQYQNYSMRIIIPVRDLEGKLVSFQGRDITGKAEKKYLFPPGFASTGTYLYNGHNALGYVEIVMGEGAFDAMAIYQAFKEDEFLCNVGVVASFGKHLSVGGDESQMAELLKLKDEGLECVTIMWDGEPAAILSAIDACLKINSFGIKARLATLPAGCDPNEVDPEIVRTAYRKAIPITPISAVSLRIKYMGKV</sequence>
<dbReference type="InterPro" id="IPR037068">
    <property type="entry name" value="DNA_primase_core_N_sf"/>
</dbReference>
<proteinExistence type="predicted"/>
<accession>A0A009IPI3</accession>
<dbReference type="Proteomes" id="UP000020595">
    <property type="component" value="Unassembled WGS sequence"/>
</dbReference>
<dbReference type="AlphaFoldDB" id="A0A009IPI3"/>
<gene>
    <name evidence="2" type="ORF">J512_2030</name>
</gene>
<comment type="caution">
    <text evidence="2">The sequence shown here is derived from an EMBL/GenBank/DDBJ whole genome shotgun (WGS) entry which is preliminary data.</text>
</comment>
<dbReference type="EMBL" id="JEWH01000022">
    <property type="protein sequence ID" value="EXB05708.1"/>
    <property type="molecule type" value="Genomic_DNA"/>
</dbReference>
<dbReference type="PANTHER" id="PTHR30313">
    <property type="entry name" value="DNA PRIMASE"/>
    <property type="match status" value="1"/>
</dbReference>
<dbReference type="PATRIC" id="fig|1310613.3.peg.1948"/>
<dbReference type="GO" id="GO:0005737">
    <property type="term" value="C:cytoplasm"/>
    <property type="evidence" value="ECO:0007669"/>
    <property type="project" value="TreeGrafter"/>
</dbReference>
<dbReference type="InterPro" id="IPR013264">
    <property type="entry name" value="DNAG_N"/>
</dbReference>
<protein>
    <submittedName>
        <fullName evidence="2">DNA primase catalytic core, N-terminal domain protein</fullName>
    </submittedName>
</protein>
<dbReference type="Gene3D" id="3.40.1360.10">
    <property type="match status" value="1"/>
</dbReference>
<dbReference type="PANTHER" id="PTHR30313:SF2">
    <property type="entry name" value="DNA PRIMASE"/>
    <property type="match status" value="1"/>
</dbReference>
<dbReference type="InterPro" id="IPR050219">
    <property type="entry name" value="DnaG_primase"/>
</dbReference>
<dbReference type="SUPFAM" id="SSF56731">
    <property type="entry name" value="DNA primase core"/>
    <property type="match status" value="1"/>
</dbReference>
<evidence type="ECO:0000313" key="2">
    <source>
        <dbReference type="EMBL" id="EXB05708.1"/>
    </source>
</evidence>
<dbReference type="Gene3D" id="3.90.980.10">
    <property type="entry name" value="DNA primase, catalytic core, N-terminal domain"/>
    <property type="match status" value="1"/>
</dbReference>
<evidence type="ECO:0000313" key="3">
    <source>
        <dbReference type="Proteomes" id="UP000020595"/>
    </source>
</evidence>
<dbReference type="RefSeq" id="WP_001205581.1">
    <property type="nucleotide sequence ID" value="NZ_JEWH01000022.1"/>
</dbReference>
<reference evidence="2 3" key="1">
    <citation type="submission" date="2014-02" db="EMBL/GenBank/DDBJ databases">
        <title>Comparative genomics and transcriptomics to identify genetic mechanisms underlying the emergence of carbapenem resistant Acinetobacter baumannii (CRAb).</title>
        <authorList>
            <person name="Harris A.D."/>
            <person name="Johnson K.J."/>
            <person name="George J."/>
            <person name="Shefchek K."/>
            <person name="Daugherty S.C."/>
            <person name="Parankush S."/>
            <person name="Sadzewicz L."/>
            <person name="Tallon L."/>
            <person name="Sengamalay N."/>
            <person name="Hazen T.H."/>
            <person name="Rasko D.A."/>
        </authorList>
    </citation>
    <scope>NUCLEOTIDE SEQUENCE [LARGE SCALE GENOMIC DNA]</scope>
    <source>
        <strain evidence="2 3">1295743</strain>
    </source>
</reference>
<evidence type="ECO:0000259" key="1">
    <source>
        <dbReference type="Pfam" id="PF08275"/>
    </source>
</evidence>
<dbReference type="GO" id="GO:0006269">
    <property type="term" value="P:DNA replication, synthesis of primer"/>
    <property type="evidence" value="ECO:0007669"/>
    <property type="project" value="TreeGrafter"/>
</dbReference>
<feature type="domain" description="DNA primase DNAG catalytic core N-terminal" evidence="1">
    <location>
        <begin position="171"/>
        <end position="209"/>
    </location>
</feature>
<dbReference type="Pfam" id="PF08275">
    <property type="entry name" value="DNAG_N"/>
    <property type="match status" value="1"/>
</dbReference>
<organism evidence="2 3">
    <name type="scientific">Acinetobacter baumannii (strain 1295743)</name>
    <dbReference type="NCBI Taxonomy" id="1310613"/>
    <lineage>
        <taxon>Bacteria</taxon>
        <taxon>Pseudomonadati</taxon>
        <taxon>Pseudomonadota</taxon>
        <taxon>Gammaproteobacteria</taxon>
        <taxon>Moraxellales</taxon>
        <taxon>Moraxellaceae</taxon>
        <taxon>Acinetobacter</taxon>
        <taxon>Acinetobacter calcoaceticus/baumannii complex</taxon>
    </lineage>
</organism>
<name>A0A009IPI3_ACIB9</name>